<dbReference type="PANTHER" id="PTHR30011">
    <property type="entry name" value="ALKANESULFONATE MONOOXYGENASE-RELATED"/>
    <property type="match status" value="1"/>
</dbReference>
<evidence type="ECO:0000313" key="8">
    <source>
        <dbReference type="EMBL" id="ABV96521.1"/>
    </source>
</evidence>
<dbReference type="InterPro" id="IPR036661">
    <property type="entry name" value="Luciferase-like_sf"/>
</dbReference>
<gene>
    <name evidence="8" type="ordered locus">Sare_0593</name>
</gene>
<dbReference type="HOGENOM" id="CLU_022256_1_1_11"/>
<dbReference type="PANTHER" id="PTHR30011:SF16">
    <property type="entry name" value="C2H2 FINGER DOMAIN TRANSCRIPTION FACTOR (EUROFUNG)-RELATED"/>
    <property type="match status" value="1"/>
</dbReference>
<dbReference type="GO" id="GO:0004497">
    <property type="term" value="F:monooxygenase activity"/>
    <property type="evidence" value="ECO:0007669"/>
    <property type="project" value="UniProtKB-KW"/>
</dbReference>
<evidence type="ECO:0000256" key="4">
    <source>
        <dbReference type="ARBA" id="ARBA00023033"/>
    </source>
</evidence>
<accession>A8M151</accession>
<dbReference type="EMBL" id="CP000850">
    <property type="protein sequence ID" value="ABV96521.1"/>
    <property type="molecule type" value="Genomic_DNA"/>
</dbReference>
<evidence type="ECO:0000256" key="3">
    <source>
        <dbReference type="ARBA" id="ARBA00023002"/>
    </source>
</evidence>
<reference evidence="8" key="1">
    <citation type="submission" date="2007-10" db="EMBL/GenBank/DDBJ databases">
        <title>Complete sequence of Salinispora arenicola CNS-205.</title>
        <authorList>
            <consortium name="US DOE Joint Genome Institute"/>
            <person name="Copeland A."/>
            <person name="Lucas S."/>
            <person name="Lapidus A."/>
            <person name="Barry K."/>
            <person name="Glavina del Rio T."/>
            <person name="Dalin E."/>
            <person name="Tice H."/>
            <person name="Pitluck S."/>
            <person name="Foster B."/>
            <person name="Schmutz J."/>
            <person name="Larimer F."/>
            <person name="Land M."/>
            <person name="Hauser L."/>
            <person name="Kyrpides N."/>
            <person name="Ivanova N."/>
            <person name="Jensen P.R."/>
            <person name="Moore B.S."/>
            <person name="Penn K."/>
            <person name="Jenkins C."/>
            <person name="Udwary D."/>
            <person name="Xiang L."/>
            <person name="Gontang E."/>
            <person name="Richardson P."/>
        </authorList>
    </citation>
    <scope>NUCLEOTIDE SEQUENCE [LARGE SCALE GENOMIC DNA]</scope>
    <source>
        <strain evidence="8">CNS-205</strain>
    </source>
</reference>
<dbReference type="AlphaFoldDB" id="A8M151"/>
<organism evidence="8">
    <name type="scientific">Salinispora arenicola (strain CNS-205)</name>
    <dbReference type="NCBI Taxonomy" id="391037"/>
    <lineage>
        <taxon>Bacteria</taxon>
        <taxon>Bacillati</taxon>
        <taxon>Actinomycetota</taxon>
        <taxon>Actinomycetes</taxon>
        <taxon>Micromonosporales</taxon>
        <taxon>Micromonosporaceae</taxon>
        <taxon>Salinispora</taxon>
    </lineage>
</organism>
<keyword evidence="1 6" id="KW-0285">Flavoprotein</keyword>
<protein>
    <submittedName>
        <fullName evidence="8">Putative monooxygenase</fullName>
    </submittedName>
</protein>
<dbReference type="PIRSF" id="PIRSF000337">
    <property type="entry name" value="NTA_MOA"/>
    <property type="match status" value="1"/>
</dbReference>
<dbReference type="STRING" id="391037.Sare_0593"/>
<keyword evidence="3" id="KW-0560">Oxidoreductase</keyword>
<evidence type="ECO:0000259" key="7">
    <source>
        <dbReference type="Pfam" id="PF00296"/>
    </source>
</evidence>
<feature type="domain" description="Luciferase-like" evidence="7">
    <location>
        <begin position="19"/>
        <end position="210"/>
    </location>
</feature>
<dbReference type="SUPFAM" id="SSF51679">
    <property type="entry name" value="Bacterial luciferase-like"/>
    <property type="match status" value="1"/>
</dbReference>
<dbReference type="KEGG" id="saq:Sare_0593"/>
<evidence type="ECO:0000256" key="1">
    <source>
        <dbReference type="ARBA" id="ARBA00022630"/>
    </source>
</evidence>
<dbReference type="GO" id="GO:0016705">
    <property type="term" value="F:oxidoreductase activity, acting on paired donors, with incorporation or reduction of molecular oxygen"/>
    <property type="evidence" value="ECO:0007669"/>
    <property type="project" value="InterPro"/>
</dbReference>
<sequence>MSGGVDLTIGYELPDTGLMGSPGALVAAARAAETAGVDYLVFPDRPATATRRAGPPAAVIAAPWIAAQTSRIGLVVTGSTAYHEPYHLARMVASLDHVSAGRAGWQVVTGPDHLADANHRREGVDPAARREDRAAEYVPVVRDLWDSWEDGAFVRDKATGQFLDEDCIHVLDHVGPTLHVRGPLNLARPPQGHPVVFASVTDRPVAPTADVLIVGDRAPERGADADQPHVLAVVPFVGRTGEHAAELHARAGAPRGDHERAVVVGDPDEVTEHLSRCAVAGFTVRFPDPSQVAVFTDEVLPRLRPAPSGRSDVLRDRLGLPPAANRFTAEAATGAERS</sequence>
<keyword evidence="2 6" id="KW-0288">FMN</keyword>
<proteinExistence type="inferred from homology"/>
<dbReference type="InterPro" id="IPR016215">
    <property type="entry name" value="NTA_MOA"/>
</dbReference>
<name>A8M151_SALAI</name>
<evidence type="ECO:0000256" key="6">
    <source>
        <dbReference type="PIRSR" id="PIRSR000337-1"/>
    </source>
</evidence>
<comment type="similarity">
    <text evidence="5">Belongs to the NtaA/SnaA/DszA monooxygenase family.</text>
</comment>
<dbReference type="InterPro" id="IPR051260">
    <property type="entry name" value="Diverse_substr_monoxygenases"/>
</dbReference>
<evidence type="ECO:0000256" key="2">
    <source>
        <dbReference type="ARBA" id="ARBA00022643"/>
    </source>
</evidence>
<dbReference type="Gene3D" id="3.20.20.30">
    <property type="entry name" value="Luciferase-like domain"/>
    <property type="match status" value="1"/>
</dbReference>
<feature type="binding site" evidence="6">
    <location>
        <position position="77"/>
    </location>
    <ligand>
        <name>FMN</name>
        <dbReference type="ChEBI" id="CHEBI:58210"/>
    </ligand>
</feature>
<dbReference type="eggNOG" id="COG2141">
    <property type="taxonomic scope" value="Bacteria"/>
</dbReference>
<keyword evidence="4 8" id="KW-0503">Monooxygenase</keyword>
<dbReference type="Pfam" id="PF00296">
    <property type="entry name" value="Bac_luciferase"/>
    <property type="match status" value="1"/>
</dbReference>
<evidence type="ECO:0000256" key="5">
    <source>
        <dbReference type="ARBA" id="ARBA00033748"/>
    </source>
</evidence>
<dbReference type="InterPro" id="IPR011251">
    <property type="entry name" value="Luciferase-like_dom"/>
</dbReference>